<dbReference type="SUPFAM" id="SSF54447">
    <property type="entry name" value="ssDNA-binding transcriptional regulator domain"/>
    <property type="match status" value="1"/>
</dbReference>
<dbReference type="Pfam" id="PF08766">
    <property type="entry name" value="DEK_C"/>
    <property type="match status" value="1"/>
</dbReference>
<dbReference type="IntAct" id="K7W0N3">
    <property type="interactions" value="19"/>
</dbReference>
<keyword evidence="6" id="KW-0539">Nucleus</keyword>
<evidence type="ECO:0000256" key="5">
    <source>
        <dbReference type="ARBA" id="ARBA00023163"/>
    </source>
</evidence>
<name>K7W0N3_MAIZE</name>
<feature type="compositionally biased region" description="Acidic residues" evidence="7">
    <location>
        <begin position="86"/>
        <end position="99"/>
    </location>
</feature>
<feature type="domain" description="DEK-C" evidence="8">
    <location>
        <begin position="3"/>
        <end position="60"/>
    </location>
</feature>
<feature type="region of interest" description="Disordered" evidence="7">
    <location>
        <begin position="64"/>
        <end position="108"/>
    </location>
</feature>
<dbReference type="STRING" id="4577.K7W0N3"/>
<sequence>MDEATKKNVEATVLEILRGSDMESVTEYKVRAAASDRLGIDLSIPDRKLFVRGVVEEYLLSLSSKEEAKAEEEGVTGRESKGKEHEEEDEEDDDEEEDEGKGGGKREYDDQGDLILCRLSSKRRVTLSEFKGRSLVSIREFYVKDGKEMPSAKGYASPVFSCIFRSLFSAVIVLPLVSSCISMTLEQWEAFCNAVPAIEDAIKKLEDSD</sequence>
<reference evidence="9" key="1">
    <citation type="submission" date="2015-12" db="EMBL/GenBank/DDBJ databases">
        <title>Update maize B73 reference genome by single molecule sequencing technologies.</title>
        <authorList>
            <consortium name="Maize Genome Sequencing Project"/>
            <person name="Ware D."/>
        </authorList>
    </citation>
    <scope>NUCLEOTIDE SEQUENCE</scope>
    <source>
        <tissue evidence="9">Seedling</tissue>
    </source>
</reference>
<dbReference type="ExpressionAtlas" id="K7W0N3">
    <property type="expression patterns" value="baseline and differential"/>
</dbReference>
<comment type="similarity">
    <text evidence="2">Belongs to the transcriptional coactivator PC4 family.</text>
</comment>
<dbReference type="InterPro" id="IPR009044">
    <property type="entry name" value="ssDNA-bd_transcriptional_reg"/>
</dbReference>
<evidence type="ECO:0000256" key="4">
    <source>
        <dbReference type="ARBA" id="ARBA00023125"/>
    </source>
</evidence>
<accession>K7W0N3</accession>
<dbReference type="AlphaFoldDB" id="K7W0N3"/>
<dbReference type="GO" id="GO:0060261">
    <property type="term" value="P:positive regulation of transcription initiation by RNA polymerase II"/>
    <property type="evidence" value="ECO:0007669"/>
    <property type="project" value="InterPro"/>
</dbReference>
<evidence type="ECO:0000256" key="1">
    <source>
        <dbReference type="ARBA" id="ARBA00004123"/>
    </source>
</evidence>
<dbReference type="EMBL" id="CM000784">
    <property type="protein sequence ID" value="AQK97723.1"/>
    <property type="molecule type" value="Genomic_DNA"/>
</dbReference>
<proteinExistence type="inferred from homology"/>
<dbReference type="InParanoid" id="K7W0N3"/>
<comment type="subcellular location">
    <subcellularLocation>
        <location evidence="1">Nucleus</location>
    </subcellularLocation>
</comment>
<keyword evidence="3" id="KW-0805">Transcription regulation</keyword>
<evidence type="ECO:0000256" key="2">
    <source>
        <dbReference type="ARBA" id="ARBA00009001"/>
    </source>
</evidence>
<dbReference type="SUPFAM" id="SSF109715">
    <property type="entry name" value="DEK C-terminal domain"/>
    <property type="match status" value="1"/>
</dbReference>
<evidence type="ECO:0000256" key="7">
    <source>
        <dbReference type="SAM" id="MobiDB-lite"/>
    </source>
</evidence>
<gene>
    <name evidence="9" type="ORF">ZEAMMB73_Zm00001d011680</name>
</gene>
<evidence type="ECO:0000259" key="8">
    <source>
        <dbReference type="PROSITE" id="PS51998"/>
    </source>
</evidence>
<protein>
    <submittedName>
        <fullName evidence="9">RNA polymerase II transcriptional coactivator KELP</fullName>
    </submittedName>
</protein>
<evidence type="ECO:0000256" key="3">
    <source>
        <dbReference type="ARBA" id="ARBA00023015"/>
    </source>
</evidence>
<dbReference type="PIRSF" id="PIRSF038156">
    <property type="entry name" value="RNA_pol_II_KELP"/>
    <property type="match status" value="1"/>
</dbReference>
<dbReference type="PROSITE" id="PS51998">
    <property type="entry name" value="DEK_C"/>
    <property type="match status" value="1"/>
</dbReference>
<dbReference type="eggNOG" id="KOG2712">
    <property type="taxonomic scope" value="Eukaryota"/>
</dbReference>
<dbReference type="PaxDb" id="4577-GRMZM2G112535_P02"/>
<dbReference type="PANTHER" id="PTHR13215">
    <property type="entry name" value="RNA POLYMERASE II TRANSCRIPTIONAL COACTIVATOR"/>
    <property type="match status" value="1"/>
</dbReference>
<dbReference type="SMR" id="K7W0N3"/>
<dbReference type="FunFam" id="2.30.31.10:FF:000004">
    <property type="entry name" value="RNA polymerase II transcriptional coactivator KELP"/>
    <property type="match status" value="1"/>
</dbReference>
<dbReference type="Pfam" id="PF02229">
    <property type="entry name" value="PC4"/>
    <property type="match status" value="1"/>
</dbReference>
<feature type="compositionally biased region" description="Basic and acidic residues" evidence="7">
    <location>
        <begin position="64"/>
        <end position="85"/>
    </location>
</feature>
<dbReference type="GO" id="GO:0003713">
    <property type="term" value="F:transcription coactivator activity"/>
    <property type="evidence" value="ECO:0007669"/>
    <property type="project" value="InterPro"/>
</dbReference>
<dbReference type="FunCoup" id="K7W0N3">
    <property type="interactions" value="2395"/>
</dbReference>
<dbReference type="InterPro" id="IPR003173">
    <property type="entry name" value="PC4_C"/>
</dbReference>
<organism evidence="9">
    <name type="scientific">Zea mays</name>
    <name type="common">Maize</name>
    <dbReference type="NCBI Taxonomy" id="4577"/>
    <lineage>
        <taxon>Eukaryota</taxon>
        <taxon>Viridiplantae</taxon>
        <taxon>Streptophyta</taxon>
        <taxon>Embryophyta</taxon>
        <taxon>Tracheophyta</taxon>
        <taxon>Spermatophyta</taxon>
        <taxon>Magnoliopsida</taxon>
        <taxon>Liliopsida</taxon>
        <taxon>Poales</taxon>
        <taxon>Poaceae</taxon>
        <taxon>PACMAD clade</taxon>
        <taxon>Panicoideae</taxon>
        <taxon>Andropogonodae</taxon>
        <taxon>Andropogoneae</taxon>
        <taxon>Tripsacinae</taxon>
        <taxon>Zea</taxon>
    </lineage>
</organism>
<evidence type="ECO:0000256" key="6">
    <source>
        <dbReference type="ARBA" id="ARBA00023242"/>
    </source>
</evidence>
<keyword evidence="4" id="KW-0238">DNA-binding</keyword>
<dbReference type="GO" id="GO:0003677">
    <property type="term" value="F:DNA binding"/>
    <property type="evidence" value="ECO:0007669"/>
    <property type="project" value="UniProtKB-KW"/>
</dbReference>
<keyword evidence="5" id="KW-0804">Transcription</keyword>
<dbReference type="HOGENOM" id="CLU_094761_0_0_1"/>
<dbReference type="Gene3D" id="2.30.31.10">
    <property type="entry name" value="Transcriptional Coactivator Pc4, Chain A"/>
    <property type="match status" value="1"/>
</dbReference>
<dbReference type="InterPro" id="IPR017415">
    <property type="entry name" value="KELP"/>
</dbReference>
<dbReference type="InterPro" id="IPR014876">
    <property type="entry name" value="DEK_C"/>
</dbReference>
<dbReference type="GO" id="GO:0005634">
    <property type="term" value="C:nucleus"/>
    <property type="evidence" value="ECO:0007669"/>
    <property type="project" value="UniProtKB-SubCell"/>
</dbReference>
<dbReference type="InterPro" id="IPR045125">
    <property type="entry name" value="Sub1/Tcp4-like"/>
</dbReference>
<evidence type="ECO:0000313" key="9">
    <source>
        <dbReference type="EMBL" id="AQK97723.1"/>
    </source>
</evidence>